<gene>
    <name evidence="2" type="ORF">MNBD_GAMMA08-590</name>
</gene>
<reference evidence="2" key="1">
    <citation type="submission" date="2018-06" db="EMBL/GenBank/DDBJ databases">
        <authorList>
            <person name="Zhirakovskaya E."/>
        </authorList>
    </citation>
    <scope>NUCLEOTIDE SEQUENCE</scope>
</reference>
<accession>A0A3B0X2Y6</accession>
<dbReference type="EMBL" id="UOFH01000057">
    <property type="protein sequence ID" value="VAW59110.1"/>
    <property type="molecule type" value="Genomic_DNA"/>
</dbReference>
<evidence type="ECO:0000313" key="2">
    <source>
        <dbReference type="EMBL" id="VAW59110.1"/>
    </source>
</evidence>
<protein>
    <submittedName>
        <fullName evidence="2">Ynd</fullName>
    </submittedName>
</protein>
<dbReference type="Pfam" id="PF17194">
    <property type="entry name" value="AbiEi_3_N"/>
    <property type="match status" value="1"/>
</dbReference>
<dbReference type="Pfam" id="PF11459">
    <property type="entry name" value="AbiEi_3"/>
    <property type="match status" value="1"/>
</dbReference>
<dbReference type="AlphaFoldDB" id="A0A3B0X2Y6"/>
<dbReference type="InterPro" id="IPR033455">
    <property type="entry name" value="AbiEi_3_N"/>
</dbReference>
<sequence>MGLQKDKKLNRLLDLLPEGVAVPGKWLAEQGFSRQLVHKYVQSEWLLALGRGVYARPQTVINWQGLVLGIQHFANLPFHVGGISALNFQGYAHYLPLRDGNKAGGEIIHLWGKGKVPAWVKAVALSETLQFHPRQLFDESVFDVGFEFLPSGVRDLQLRVSSPERAIMEVLYDVQDDEHSFTHALELFEGLTSLRPKQVNTLLQHCRSIKVKRLFLFMADQFSYPWISRIEKDQFDLGSGKRMIVKGGKLDKQYLITVPERRNE</sequence>
<organism evidence="2">
    <name type="scientific">hydrothermal vent metagenome</name>
    <dbReference type="NCBI Taxonomy" id="652676"/>
    <lineage>
        <taxon>unclassified sequences</taxon>
        <taxon>metagenomes</taxon>
        <taxon>ecological metagenomes</taxon>
    </lineage>
</organism>
<proteinExistence type="predicted"/>
<evidence type="ECO:0000259" key="1">
    <source>
        <dbReference type="Pfam" id="PF17194"/>
    </source>
</evidence>
<feature type="domain" description="Transcriptional regulator AbiEi antitoxin N-terminal" evidence="1">
    <location>
        <begin position="6"/>
        <end position="97"/>
    </location>
</feature>
<name>A0A3B0X2Y6_9ZZZZ</name>
<dbReference type="InterPro" id="IPR021561">
    <property type="entry name" value="AbiEi_3"/>
</dbReference>